<accession>R4YTE4</accession>
<feature type="repeat" description="ANK" evidence="1">
    <location>
        <begin position="106"/>
        <end position="138"/>
    </location>
</feature>
<dbReference type="SUPFAM" id="SSF48403">
    <property type="entry name" value="Ankyrin repeat"/>
    <property type="match status" value="1"/>
</dbReference>
<dbReference type="InterPro" id="IPR036770">
    <property type="entry name" value="Ankyrin_rpt-contain_sf"/>
</dbReference>
<evidence type="ECO:0000313" key="2">
    <source>
        <dbReference type="EMBL" id="CCK75729.1"/>
    </source>
</evidence>
<dbReference type="PROSITE" id="PS50297">
    <property type="entry name" value="ANK_REP_REGION"/>
    <property type="match status" value="1"/>
</dbReference>
<dbReference type="EMBL" id="FO203512">
    <property type="protein sequence ID" value="CCK75729.1"/>
    <property type="molecule type" value="Genomic_DNA"/>
</dbReference>
<dbReference type="Gene3D" id="1.25.40.20">
    <property type="entry name" value="Ankyrin repeat-containing domain"/>
    <property type="match status" value="1"/>
</dbReference>
<dbReference type="InterPro" id="IPR002110">
    <property type="entry name" value="Ankyrin_rpt"/>
</dbReference>
<dbReference type="PROSITE" id="PS50088">
    <property type="entry name" value="ANK_REPEAT"/>
    <property type="match status" value="1"/>
</dbReference>
<dbReference type="Proteomes" id="UP000032749">
    <property type="component" value="Chromosome"/>
</dbReference>
<reference evidence="2 3" key="1">
    <citation type="journal article" date="2013" name="Nat. Commun.">
        <title>Genome sequence and functional genomic analysis of the oil-degrading bacterium Oleispira antarctica.</title>
        <authorList>
            <person name="Kube M."/>
            <person name="Chernikova T.N."/>
            <person name="Al-Ramahi Y."/>
            <person name="Beloqui A."/>
            <person name="Lopez-Cortez N."/>
            <person name="Guazzaroni M.E."/>
            <person name="Heipieper H.J."/>
            <person name="Klages S."/>
            <person name="Kotsyurbenko O.R."/>
            <person name="Langer I."/>
            <person name="Nechitaylo T.Y."/>
            <person name="Lunsdorf H."/>
            <person name="Fernandez M."/>
            <person name="Juarez S."/>
            <person name="Ciordia S."/>
            <person name="Singer A."/>
            <person name="Kagan O."/>
            <person name="Egorova O."/>
            <person name="Petit P.A."/>
            <person name="Stogios P."/>
            <person name="Kim Y."/>
            <person name="Tchigvintsev A."/>
            <person name="Flick R."/>
            <person name="Denaro R."/>
            <person name="Genovese M."/>
            <person name="Albar J.P."/>
            <person name="Reva O.N."/>
            <person name="Martinez-Gomariz M."/>
            <person name="Tran H."/>
            <person name="Ferrer M."/>
            <person name="Savchenko A."/>
            <person name="Yakunin A.F."/>
            <person name="Yakimov M.M."/>
            <person name="Golyshina O.V."/>
            <person name="Reinhardt R."/>
            <person name="Golyshin P.N."/>
        </authorList>
    </citation>
    <scope>NUCLEOTIDE SEQUENCE [LARGE SCALE GENOMIC DNA]</scope>
</reference>
<name>R4YTE4_OLEAN</name>
<evidence type="ECO:0000256" key="1">
    <source>
        <dbReference type="PROSITE-ProRule" id="PRU00023"/>
    </source>
</evidence>
<organism evidence="2 3">
    <name type="scientific">Oleispira antarctica RB-8</name>
    <dbReference type="NCBI Taxonomy" id="698738"/>
    <lineage>
        <taxon>Bacteria</taxon>
        <taxon>Pseudomonadati</taxon>
        <taxon>Pseudomonadota</taxon>
        <taxon>Gammaproteobacteria</taxon>
        <taxon>Oceanospirillales</taxon>
        <taxon>Oceanospirillaceae</taxon>
        <taxon>Oleispira</taxon>
    </lineage>
</organism>
<dbReference type="AlphaFoldDB" id="R4YTE4"/>
<keyword evidence="3" id="KW-1185">Reference proteome</keyword>
<evidence type="ECO:0000313" key="3">
    <source>
        <dbReference type="Proteomes" id="UP000032749"/>
    </source>
</evidence>
<dbReference type="SMART" id="SM00248">
    <property type="entry name" value="ANK"/>
    <property type="match status" value="1"/>
</dbReference>
<gene>
    <name evidence="2" type="ORF">OLEAN_C15530</name>
</gene>
<sequence>MKKIFYILVPLSCVIAYCTIALYSLSESNIEDIIICSSNNETHYIPDGVCELYLLNYRATDNDIQFLETGSGLAFLFGIKNENKRYNYLEYFLSKGISIDALNSVDGLSPLHAAVVLNDLKLVEYLLDKGASATQIDKNYGLTPLELLQKLNVGNNPMDRDSIAKILASASDKSK</sequence>
<dbReference type="KEGG" id="oai:OLEAN_C15530"/>
<proteinExistence type="predicted"/>
<protein>
    <submittedName>
        <fullName evidence="2">Uncharacterized protein</fullName>
    </submittedName>
</protein>
<keyword evidence="1" id="KW-0040">ANK repeat</keyword>
<dbReference type="HOGENOM" id="CLU_1554224_0_0_6"/>
<dbReference type="Pfam" id="PF12796">
    <property type="entry name" value="Ank_2"/>
    <property type="match status" value="1"/>
</dbReference>